<dbReference type="AlphaFoldDB" id="A0A800NG33"/>
<evidence type="ECO:0000313" key="2">
    <source>
        <dbReference type="Proteomes" id="UP000465778"/>
    </source>
</evidence>
<dbReference type="Proteomes" id="UP000465778">
    <property type="component" value="Unassembled WGS sequence"/>
</dbReference>
<evidence type="ECO:0000313" key="1">
    <source>
        <dbReference type="EMBL" id="KAF0825888.1"/>
    </source>
</evidence>
<gene>
    <name evidence="1" type="ORF">KIS1582_0027</name>
</gene>
<reference evidence="1 2" key="1">
    <citation type="journal article" date="2020" name="G3 (Bethesda)">
        <title>Whole Genome Sequencing and Comparative Genomics of Two Nematicidal Bacillus Strains Reveals a Wide Range of Possible Virulence Factors.</title>
        <authorList>
            <person name="Susic N."/>
            <person name="Janezic S."/>
            <person name="Rupnik M."/>
            <person name="Geric Stare B."/>
        </authorList>
    </citation>
    <scope>NUCLEOTIDE SEQUENCE [LARGE SCALE GENOMIC DNA]</scope>
    <source>
        <strain evidence="1 2">I-1582</strain>
    </source>
</reference>
<sequence length="50" mass="5704">MAISLLNIFIAQNPVSFVDVRLSEIHDLPTREEPHVFHLFVQVYAGQVVI</sequence>
<comment type="caution">
    <text evidence="1">The sequence shown here is derived from an EMBL/GenBank/DDBJ whole genome shotgun (WGS) entry which is preliminary data.</text>
</comment>
<proteinExistence type="predicted"/>
<protein>
    <submittedName>
        <fullName evidence="1">Uncharacterized protein</fullName>
    </submittedName>
</protein>
<dbReference type="EMBL" id="VDEM01000001">
    <property type="protein sequence ID" value="KAF0825888.1"/>
    <property type="molecule type" value="Genomic_DNA"/>
</dbReference>
<organism evidence="1 2">
    <name type="scientific">Cytobacillus firmus</name>
    <name type="common">Bacillus firmus</name>
    <dbReference type="NCBI Taxonomy" id="1399"/>
    <lineage>
        <taxon>Bacteria</taxon>
        <taxon>Bacillati</taxon>
        <taxon>Bacillota</taxon>
        <taxon>Bacilli</taxon>
        <taxon>Bacillales</taxon>
        <taxon>Bacillaceae</taxon>
        <taxon>Cytobacillus</taxon>
    </lineage>
</organism>
<name>A0A800NG33_CYTFI</name>
<accession>A0A800NG33</accession>